<proteinExistence type="predicted"/>
<gene>
    <name evidence="6" type="ORF">DYB26_009459</name>
</gene>
<evidence type="ECO:0000313" key="7">
    <source>
        <dbReference type="Proteomes" id="UP000286510"/>
    </source>
</evidence>
<dbReference type="CDD" id="cd10527">
    <property type="entry name" value="SET_LSMT"/>
    <property type="match status" value="1"/>
</dbReference>
<organism evidence="6 7">
    <name type="scientific">Aphanomyces astaci</name>
    <name type="common">Crayfish plague agent</name>
    <dbReference type="NCBI Taxonomy" id="112090"/>
    <lineage>
        <taxon>Eukaryota</taxon>
        <taxon>Sar</taxon>
        <taxon>Stramenopiles</taxon>
        <taxon>Oomycota</taxon>
        <taxon>Saprolegniomycetes</taxon>
        <taxon>Saprolegniales</taxon>
        <taxon>Verrucalvaceae</taxon>
        <taxon>Aphanomyces</taxon>
    </lineage>
</organism>
<dbReference type="InterPro" id="IPR015353">
    <property type="entry name" value="Rubisco_LSMT_subst-bd"/>
</dbReference>
<dbReference type="Gene3D" id="3.90.1420.10">
    <property type="entry name" value="Rubisco LSMT, substrate-binding domain"/>
    <property type="match status" value="1"/>
</dbReference>
<reference evidence="6 7" key="1">
    <citation type="submission" date="2018-08" db="EMBL/GenBank/DDBJ databases">
        <title>Aphanomyces genome sequencing and annotation.</title>
        <authorList>
            <person name="Minardi D."/>
            <person name="Oidtmann B."/>
            <person name="Van Der Giezen M."/>
            <person name="Studholme D.J."/>
        </authorList>
    </citation>
    <scope>NUCLEOTIDE SEQUENCE [LARGE SCALE GENOMIC DNA]</scope>
    <source>
        <strain evidence="6 7">FDL457</strain>
    </source>
</reference>
<evidence type="ECO:0000259" key="5">
    <source>
        <dbReference type="Pfam" id="PF09273"/>
    </source>
</evidence>
<dbReference type="Proteomes" id="UP000286510">
    <property type="component" value="Unassembled WGS sequence"/>
</dbReference>
<dbReference type="InterPro" id="IPR046341">
    <property type="entry name" value="SET_dom_sf"/>
</dbReference>
<dbReference type="PANTHER" id="PTHR13271:SF148">
    <property type="entry name" value="SET DOMAIN-CONTAINING PROTEIN"/>
    <property type="match status" value="1"/>
</dbReference>
<dbReference type="GO" id="GO:0032259">
    <property type="term" value="P:methylation"/>
    <property type="evidence" value="ECO:0007669"/>
    <property type="project" value="UniProtKB-KW"/>
</dbReference>
<dbReference type="GO" id="GO:0016279">
    <property type="term" value="F:protein-lysine N-methyltransferase activity"/>
    <property type="evidence" value="ECO:0007669"/>
    <property type="project" value="TreeGrafter"/>
</dbReference>
<evidence type="ECO:0000313" key="6">
    <source>
        <dbReference type="EMBL" id="RHZ16121.1"/>
    </source>
</evidence>
<keyword evidence="1" id="KW-0489">Methyltransferase</keyword>
<keyword evidence="3" id="KW-0949">S-adenosyl-L-methionine</keyword>
<keyword evidence="2" id="KW-0808">Transferase</keyword>
<dbReference type="InterPro" id="IPR036464">
    <property type="entry name" value="Rubisco_LSMT_subst-bd_sf"/>
</dbReference>
<feature type="domain" description="Rubisco LSMT substrate-binding" evidence="5">
    <location>
        <begin position="337"/>
        <end position="477"/>
    </location>
</feature>
<keyword evidence="4" id="KW-0732">Signal</keyword>
<protein>
    <recommendedName>
        <fullName evidence="5">Rubisco LSMT substrate-binding domain-containing protein</fullName>
    </recommendedName>
</protein>
<dbReference type="EMBL" id="QUTF01013772">
    <property type="protein sequence ID" value="RHZ16121.1"/>
    <property type="molecule type" value="Genomic_DNA"/>
</dbReference>
<accession>A0A3R6XAP7</accession>
<dbReference type="Pfam" id="PF09273">
    <property type="entry name" value="Rubis-subs-bind"/>
    <property type="match status" value="1"/>
</dbReference>
<dbReference type="PANTHER" id="PTHR13271">
    <property type="entry name" value="UNCHARACTERIZED PUTATIVE METHYLTRANSFERASE"/>
    <property type="match status" value="1"/>
</dbReference>
<comment type="caution">
    <text evidence="6">The sequence shown here is derived from an EMBL/GenBank/DDBJ whole genome shotgun (WGS) entry which is preliminary data.</text>
</comment>
<feature type="chain" id="PRO_5018698145" description="Rubisco LSMT substrate-binding domain-containing protein" evidence="4">
    <location>
        <begin position="19"/>
        <end position="506"/>
    </location>
</feature>
<evidence type="ECO:0000256" key="1">
    <source>
        <dbReference type="ARBA" id="ARBA00022603"/>
    </source>
</evidence>
<evidence type="ECO:0000256" key="2">
    <source>
        <dbReference type="ARBA" id="ARBA00022679"/>
    </source>
</evidence>
<evidence type="ECO:0000256" key="4">
    <source>
        <dbReference type="SAM" id="SignalP"/>
    </source>
</evidence>
<dbReference type="VEuPathDB" id="FungiDB:H257_15895"/>
<dbReference type="InterPro" id="IPR050600">
    <property type="entry name" value="SETD3_SETD6_MTase"/>
</dbReference>
<name>A0A3R6XAP7_APHAT</name>
<feature type="signal peptide" evidence="4">
    <location>
        <begin position="1"/>
        <end position="18"/>
    </location>
</feature>
<evidence type="ECO:0000256" key="3">
    <source>
        <dbReference type="ARBA" id="ARBA00022691"/>
    </source>
</evidence>
<dbReference type="AlphaFoldDB" id="A0A3R6XAP7"/>
<dbReference type="Gene3D" id="3.90.1410.10">
    <property type="entry name" value="set domain protein methyltransferase, domain 1"/>
    <property type="match status" value="1"/>
</dbReference>
<sequence>MLPLRKITLLLLSSFVLAGDGIPRFDSIKRAVPGHGLILESHVAKSQPDRIVNVEMLHEDGHDPAFHLLQDDDVVHSSHSHKVELSGMAPGRGGRYVAASPIAAGEEILSIPMDNIMSAQSAKEGRIHLLVDANPHLPPAVVLALHLLEEKHKGPSSKWHSFISTLPKTFHSTIFLSDDEWDLIQGSHVARLTETRRKAIADFYDALESPLTSNIVDPPFFTPAQFTLKSFQWAMAAVWAHSILVPKLQVDPAEDADQFDAVLVPVVSTLTPCHDCDNRIQVEAGYFTLIASQALAQGDEVQFHLGTNSMALYMLNHGFAPATPSSADAVAVGIQVEPSDPLLLFKNQILAMMNTTMDVSYAPAYGMSTDIILTSMLPSMRAKVLATSEMDQYQRVVDGHIVSYVREWMDTMSHVDISIIRLRNEHAVCRALLQTVHTILAQYVTSPDQVNHLLSSAVLETERTKDLLRTLQVEQAILITTEQAIQHHWLQLLVDDSLLSATTNAT</sequence>
<dbReference type="SUPFAM" id="SSF82199">
    <property type="entry name" value="SET domain"/>
    <property type="match status" value="1"/>
</dbReference>